<dbReference type="InterPro" id="IPR023393">
    <property type="entry name" value="START-like_dom_sf"/>
</dbReference>
<evidence type="ECO:0000313" key="4">
    <source>
        <dbReference type="EMBL" id="WAL69038.1"/>
    </source>
</evidence>
<feature type="region of interest" description="Disordered" evidence="2">
    <location>
        <begin position="262"/>
        <end position="293"/>
    </location>
</feature>
<reference evidence="4" key="1">
    <citation type="submission" date="2022-11" db="EMBL/GenBank/DDBJ databases">
        <authorList>
            <person name="Mo P."/>
        </authorList>
    </citation>
    <scope>NUCLEOTIDE SEQUENCE</scope>
    <source>
        <strain evidence="4">HUAS 11-8</strain>
    </source>
</reference>
<proteinExistence type="inferred from homology"/>
<evidence type="ECO:0000259" key="3">
    <source>
        <dbReference type="PROSITE" id="PS50987"/>
    </source>
</evidence>
<dbReference type="Gene3D" id="1.10.10.10">
    <property type="entry name" value="Winged helix-like DNA-binding domain superfamily/Winged helix DNA-binding domain"/>
    <property type="match status" value="1"/>
</dbReference>
<dbReference type="InterPro" id="IPR013538">
    <property type="entry name" value="ASHA1/2-like_C"/>
</dbReference>
<gene>
    <name evidence="4" type="ORF">ORV05_15095</name>
</gene>
<accession>A0ABY7BEI8</accession>
<evidence type="ECO:0000256" key="2">
    <source>
        <dbReference type="SAM" id="MobiDB-lite"/>
    </source>
</evidence>
<feature type="domain" description="HTH arsR-type" evidence="3">
    <location>
        <begin position="1"/>
        <end position="91"/>
    </location>
</feature>
<dbReference type="InterPro" id="IPR011991">
    <property type="entry name" value="ArsR-like_HTH"/>
</dbReference>
<dbReference type="InterPro" id="IPR001845">
    <property type="entry name" value="HTH_ArsR_DNA-bd_dom"/>
</dbReference>
<dbReference type="SMART" id="SM00418">
    <property type="entry name" value="HTH_ARSR"/>
    <property type="match status" value="1"/>
</dbReference>
<dbReference type="RefSeq" id="WP_268759126.1">
    <property type="nucleotide sequence ID" value="NZ_CP113836.1"/>
</dbReference>
<feature type="compositionally biased region" description="Low complexity" evidence="2">
    <location>
        <begin position="274"/>
        <end position="285"/>
    </location>
</feature>
<dbReference type="PROSITE" id="PS50987">
    <property type="entry name" value="HTH_ARSR_2"/>
    <property type="match status" value="1"/>
</dbReference>
<name>A0ABY7BEI8_9PSEU</name>
<protein>
    <submittedName>
        <fullName evidence="4">Metalloregulator ArsR/SmtB family transcription factor</fullName>
    </submittedName>
</protein>
<dbReference type="Pfam" id="PF08327">
    <property type="entry name" value="AHSA1"/>
    <property type="match status" value="1"/>
</dbReference>
<dbReference type="SUPFAM" id="SSF46785">
    <property type="entry name" value="Winged helix' DNA-binding domain"/>
    <property type="match status" value="1"/>
</dbReference>
<organism evidence="4 5">
    <name type="scientific">Amycolatopsis cynarae</name>
    <dbReference type="NCBI Taxonomy" id="2995223"/>
    <lineage>
        <taxon>Bacteria</taxon>
        <taxon>Bacillati</taxon>
        <taxon>Actinomycetota</taxon>
        <taxon>Actinomycetes</taxon>
        <taxon>Pseudonocardiales</taxon>
        <taxon>Pseudonocardiaceae</taxon>
        <taxon>Amycolatopsis</taxon>
    </lineage>
</organism>
<dbReference type="EMBL" id="CP113836">
    <property type="protein sequence ID" value="WAL69038.1"/>
    <property type="molecule type" value="Genomic_DNA"/>
</dbReference>
<dbReference type="CDD" id="cd08893">
    <property type="entry name" value="SRPBCC_CalC_Aha1-like_GntR-HTH"/>
    <property type="match status" value="1"/>
</dbReference>
<evidence type="ECO:0000256" key="1">
    <source>
        <dbReference type="ARBA" id="ARBA00006817"/>
    </source>
</evidence>
<dbReference type="CDD" id="cd00090">
    <property type="entry name" value="HTH_ARSR"/>
    <property type="match status" value="1"/>
</dbReference>
<evidence type="ECO:0000313" key="5">
    <source>
        <dbReference type="Proteomes" id="UP001163203"/>
    </source>
</evidence>
<dbReference type="InterPro" id="IPR036388">
    <property type="entry name" value="WH-like_DNA-bd_sf"/>
</dbReference>
<dbReference type="Gene3D" id="3.30.530.20">
    <property type="match status" value="1"/>
</dbReference>
<sequence length="293" mass="32367">MGEDDVVFKALADPTRRALLDRLRERNGQTLGELCEPLAMARQSATQHLGVLESANLITTVRRGREKLHYLNPVPLWAITERWIDKFEHPRLHALSAVKHRAEEEIMDDRPSYVYVTYIGSSPERVWEALTDPELTAGFWGHSNVSDWRPGSRWEHRRIDGSGIADVVGTVLEAVPPRRLAMTFDAPDEVSPEGPSKVTFDIEPYHEIVRLTVTHENLAGGDAFEAVSAGWPAVCANLKSLLETGRVLPNAPWEMHAELRAAQMASADPRPSRGRASGSSFPGAATSPSAVRA</sequence>
<comment type="similarity">
    <text evidence="1">Belongs to the AHA1 family.</text>
</comment>
<dbReference type="Proteomes" id="UP001163203">
    <property type="component" value="Chromosome"/>
</dbReference>
<dbReference type="Pfam" id="PF12840">
    <property type="entry name" value="HTH_20"/>
    <property type="match status" value="1"/>
</dbReference>
<dbReference type="NCBIfam" id="NF033788">
    <property type="entry name" value="HTH_metalloreg"/>
    <property type="match status" value="1"/>
</dbReference>
<dbReference type="SUPFAM" id="SSF55961">
    <property type="entry name" value="Bet v1-like"/>
    <property type="match status" value="1"/>
</dbReference>
<dbReference type="PANTHER" id="PTHR38600">
    <property type="entry name" value="TRANSCRIPTIONAL REGULATORY PROTEIN"/>
    <property type="match status" value="1"/>
</dbReference>
<dbReference type="InterPro" id="IPR036390">
    <property type="entry name" value="WH_DNA-bd_sf"/>
</dbReference>
<dbReference type="PRINTS" id="PR00778">
    <property type="entry name" value="HTHARSR"/>
</dbReference>
<keyword evidence="5" id="KW-1185">Reference proteome</keyword>
<dbReference type="PANTHER" id="PTHR38600:SF1">
    <property type="entry name" value="TRANSCRIPTIONAL REGULATORY PROTEIN"/>
    <property type="match status" value="1"/>
</dbReference>